<evidence type="ECO:0000256" key="3">
    <source>
        <dbReference type="ARBA" id="ARBA00022630"/>
    </source>
</evidence>
<dbReference type="STRING" id="690567.2072"/>
<feature type="domain" description="Acyl-CoA oxidase/dehydrogenase middle" evidence="8">
    <location>
        <begin position="122"/>
        <end position="218"/>
    </location>
</feature>
<evidence type="ECO:0000313" key="11">
    <source>
        <dbReference type="Proteomes" id="UP000045545"/>
    </source>
</evidence>
<evidence type="ECO:0000259" key="9">
    <source>
        <dbReference type="Pfam" id="PF02771"/>
    </source>
</evidence>
<dbReference type="GO" id="GO:0003995">
    <property type="term" value="F:acyl-CoA dehydrogenase activity"/>
    <property type="evidence" value="ECO:0007669"/>
    <property type="project" value="TreeGrafter"/>
</dbReference>
<evidence type="ECO:0000256" key="2">
    <source>
        <dbReference type="ARBA" id="ARBA00009347"/>
    </source>
</evidence>
<gene>
    <name evidence="10" type="ORF">2072</name>
</gene>
<dbReference type="Proteomes" id="UP000045545">
    <property type="component" value="Unassembled WGS sequence"/>
</dbReference>
<dbReference type="AlphaFoldDB" id="A0A0E4GBZ4"/>
<dbReference type="InterPro" id="IPR006091">
    <property type="entry name" value="Acyl-CoA_Oxase/DH_mid-dom"/>
</dbReference>
<dbReference type="EMBL" id="CGIH01000032">
    <property type="protein sequence ID" value="CFX86720.1"/>
    <property type="molecule type" value="Genomic_DNA"/>
</dbReference>
<dbReference type="Gene3D" id="1.20.140.10">
    <property type="entry name" value="Butyryl-CoA Dehydrogenase, subunit A, domain 3"/>
    <property type="match status" value="1"/>
</dbReference>
<dbReference type="Gene3D" id="2.40.110.10">
    <property type="entry name" value="Butyryl-CoA Dehydrogenase, subunit A, domain 2"/>
    <property type="match status" value="1"/>
</dbReference>
<evidence type="ECO:0000256" key="6">
    <source>
        <dbReference type="RuleBase" id="RU362125"/>
    </source>
</evidence>
<evidence type="ECO:0000256" key="4">
    <source>
        <dbReference type="ARBA" id="ARBA00022827"/>
    </source>
</evidence>
<dbReference type="InterPro" id="IPR046373">
    <property type="entry name" value="Acyl-CoA_Oxase/DH_mid-dom_sf"/>
</dbReference>
<dbReference type="PANTHER" id="PTHR43884:SF12">
    <property type="entry name" value="ISOVALERYL-COA DEHYDROGENASE, MITOCHONDRIAL-RELATED"/>
    <property type="match status" value="1"/>
</dbReference>
<evidence type="ECO:0000259" key="7">
    <source>
        <dbReference type="Pfam" id="PF00441"/>
    </source>
</evidence>
<sequence length="384" mass="41358">MWYMTEERQLMLNVARDFVQNEVKPVALEIDKSCRFPLELFKRAGELGFLGVTISEEYGGLGGDQTTLALIMEEIAKSLPVLTVAIGAHSLLAGGLLEMLGTPEQKKKYLAPAATGEIMLACGSTEGAGGSNQAEFTTRAVLDGDEWVLNGNKVLISNIGVADVYIVLALTSDIDPATKSGMSCFIVEAGTPGFVIGQPEHKLGWHGSNTGSISFQNCRIPKESLLGPLGGCLQAMFVSATAEFLSCGPVSLGMAEGAYEMALEYSLERMQKGKSMFDRFQVTRHKLVQMWGEIESLRALVYSTYAMRDAGSMELARGRLLKCKGAEVSEYVAREAIQLIGGVGTVVDTGVERFWRDAKVMAIGGASVEALMDNIAMLIKNKTV</sequence>
<feature type="domain" description="Acyl-CoA dehydrogenase/oxidase C-terminal" evidence="7">
    <location>
        <begin position="246"/>
        <end position="377"/>
    </location>
</feature>
<dbReference type="PIRSF" id="PIRSF016578">
    <property type="entry name" value="HsaA"/>
    <property type="match status" value="1"/>
</dbReference>
<comment type="cofactor">
    <cofactor evidence="1 6">
        <name>FAD</name>
        <dbReference type="ChEBI" id="CHEBI:57692"/>
    </cofactor>
</comment>
<dbReference type="InterPro" id="IPR036250">
    <property type="entry name" value="AcylCo_DH-like_C"/>
</dbReference>
<dbReference type="Gene3D" id="1.10.540.10">
    <property type="entry name" value="Acyl-CoA dehydrogenase/oxidase, N-terminal domain"/>
    <property type="match status" value="1"/>
</dbReference>
<organism evidence="10 11">
    <name type="scientific">Syntrophomonas zehnderi OL-4</name>
    <dbReference type="NCBI Taxonomy" id="690567"/>
    <lineage>
        <taxon>Bacteria</taxon>
        <taxon>Bacillati</taxon>
        <taxon>Bacillota</taxon>
        <taxon>Clostridia</taxon>
        <taxon>Eubacteriales</taxon>
        <taxon>Syntrophomonadaceae</taxon>
        <taxon>Syntrophomonas</taxon>
    </lineage>
</organism>
<dbReference type="InterPro" id="IPR037069">
    <property type="entry name" value="AcylCoA_DH/ox_N_sf"/>
</dbReference>
<name>A0A0E4GBZ4_9FIRM</name>
<keyword evidence="5 6" id="KW-0560">Oxidoreductase</keyword>
<dbReference type="SUPFAM" id="SSF47203">
    <property type="entry name" value="Acyl-CoA dehydrogenase C-terminal domain-like"/>
    <property type="match status" value="1"/>
</dbReference>
<dbReference type="Pfam" id="PF02771">
    <property type="entry name" value="Acyl-CoA_dh_N"/>
    <property type="match status" value="1"/>
</dbReference>
<evidence type="ECO:0000259" key="8">
    <source>
        <dbReference type="Pfam" id="PF02770"/>
    </source>
</evidence>
<dbReference type="OrthoDB" id="9802447at2"/>
<dbReference type="RefSeq" id="WP_046498521.1">
    <property type="nucleotide sequence ID" value="NZ_CGIH01000032.1"/>
</dbReference>
<dbReference type="Pfam" id="PF00441">
    <property type="entry name" value="Acyl-CoA_dh_1"/>
    <property type="match status" value="1"/>
</dbReference>
<protein>
    <submittedName>
        <fullName evidence="10">Acyl-CoA dehydrogenase/oxidase C-terminal</fullName>
    </submittedName>
</protein>
<proteinExistence type="inferred from homology"/>
<keyword evidence="3 6" id="KW-0285">Flavoprotein</keyword>
<dbReference type="InterPro" id="IPR009100">
    <property type="entry name" value="AcylCoA_DH/oxidase_NM_dom_sf"/>
</dbReference>
<dbReference type="InterPro" id="IPR013786">
    <property type="entry name" value="AcylCoA_DH/ox_N"/>
</dbReference>
<dbReference type="PANTHER" id="PTHR43884">
    <property type="entry name" value="ACYL-COA DEHYDROGENASE"/>
    <property type="match status" value="1"/>
</dbReference>
<evidence type="ECO:0000256" key="5">
    <source>
        <dbReference type="ARBA" id="ARBA00023002"/>
    </source>
</evidence>
<reference evidence="10 11" key="1">
    <citation type="submission" date="2015-03" db="EMBL/GenBank/DDBJ databases">
        <authorList>
            <person name="Murphy D."/>
        </authorList>
    </citation>
    <scope>NUCLEOTIDE SEQUENCE [LARGE SCALE GENOMIC DNA]</scope>
    <source>
        <strain evidence="10 11">OL-4</strain>
    </source>
</reference>
<accession>A0A0E4GBZ4</accession>
<feature type="domain" description="Acyl-CoA dehydrogenase/oxidase N-terminal" evidence="9">
    <location>
        <begin position="5"/>
        <end position="117"/>
    </location>
</feature>
<keyword evidence="4 6" id="KW-0274">FAD</keyword>
<keyword evidence="11" id="KW-1185">Reference proteome</keyword>
<dbReference type="Pfam" id="PF02770">
    <property type="entry name" value="Acyl-CoA_dh_M"/>
    <property type="match status" value="1"/>
</dbReference>
<evidence type="ECO:0000256" key="1">
    <source>
        <dbReference type="ARBA" id="ARBA00001974"/>
    </source>
</evidence>
<comment type="similarity">
    <text evidence="2 6">Belongs to the acyl-CoA dehydrogenase family.</text>
</comment>
<evidence type="ECO:0000313" key="10">
    <source>
        <dbReference type="EMBL" id="CFX86720.1"/>
    </source>
</evidence>
<dbReference type="GO" id="GO:0050660">
    <property type="term" value="F:flavin adenine dinucleotide binding"/>
    <property type="evidence" value="ECO:0007669"/>
    <property type="project" value="InterPro"/>
</dbReference>
<dbReference type="SUPFAM" id="SSF56645">
    <property type="entry name" value="Acyl-CoA dehydrogenase NM domain-like"/>
    <property type="match status" value="1"/>
</dbReference>
<dbReference type="FunFam" id="1.10.540.10:FF:000002">
    <property type="entry name" value="Acyl-CoA dehydrogenase FadE19"/>
    <property type="match status" value="1"/>
</dbReference>
<dbReference type="InterPro" id="IPR009075">
    <property type="entry name" value="AcylCo_DH/oxidase_C"/>
</dbReference>